<dbReference type="InterPro" id="IPR001387">
    <property type="entry name" value="Cro/C1-type_HTH"/>
</dbReference>
<evidence type="ECO:0000313" key="3">
    <source>
        <dbReference type="Proteomes" id="UP001596494"/>
    </source>
</evidence>
<dbReference type="Proteomes" id="UP001596494">
    <property type="component" value="Unassembled WGS sequence"/>
</dbReference>
<proteinExistence type="predicted"/>
<protein>
    <submittedName>
        <fullName evidence="2">Helix-turn-helix transcriptional regulator</fullName>
    </submittedName>
</protein>
<feature type="domain" description="HTH cro/C1-type" evidence="1">
    <location>
        <begin position="14"/>
        <end position="67"/>
    </location>
</feature>
<dbReference type="PROSITE" id="PS50943">
    <property type="entry name" value="HTH_CROC1"/>
    <property type="match status" value="1"/>
</dbReference>
<comment type="caution">
    <text evidence="2">The sequence shown here is derived from an EMBL/GenBank/DDBJ whole genome shotgun (WGS) entry which is preliminary data.</text>
</comment>
<sequence>MDHYELRKLVSKKLKLIRVESGFNQSQMASILGMSKKTLVQIEKERMIANWTTTVAVCALFPQTDTLNSALEGRPGEIVSEMARSRVQDQRLPFQSIKKIPLE</sequence>
<dbReference type="RefSeq" id="WP_289214334.1">
    <property type="nucleotide sequence ID" value="NZ_JAPVRC010000001.1"/>
</dbReference>
<evidence type="ECO:0000259" key="1">
    <source>
        <dbReference type="PROSITE" id="PS50943"/>
    </source>
</evidence>
<organism evidence="2 3">
    <name type="scientific">Halobacillus campisalis</name>
    <dbReference type="NCBI Taxonomy" id="435909"/>
    <lineage>
        <taxon>Bacteria</taxon>
        <taxon>Bacillati</taxon>
        <taxon>Bacillota</taxon>
        <taxon>Bacilli</taxon>
        <taxon>Bacillales</taxon>
        <taxon>Bacillaceae</taxon>
        <taxon>Halobacillus</taxon>
    </lineage>
</organism>
<accession>A0ABW2K3W4</accession>
<reference evidence="3" key="1">
    <citation type="journal article" date="2019" name="Int. J. Syst. Evol. Microbiol.">
        <title>The Global Catalogue of Microorganisms (GCM) 10K type strain sequencing project: providing services to taxonomists for standard genome sequencing and annotation.</title>
        <authorList>
            <consortium name="The Broad Institute Genomics Platform"/>
            <consortium name="The Broad Institute Genome Sequencing Center for Infectious Disease"/>
            <person name="Wu L."/>
            <person name="Ma J."/>
        </authorList>
    </citation>
    <scope>NUCLEOTIDE SEQUENCE [LARGE SCALE GENOMIC DNA]</scope>
    <source>
        <strain evidence="3">CCUG 73951</strain>
    </source>
</reference>
<dbReference type="SMART" id="SM00530">
    <property type="entry name" value="HTH_XRE"/>
    <property type="match status" value="1"/>
</dbReference>
<dbReference type="InterPro" id="IPR010982">
    <property type="entry name" value="Lambda_DNA-bd_dom_sf"/>
</dbReference>
<evidence type="ECO:0000313" key="2">
    <source>
        <dbReference type="EMBL" id="MFC7320731.1"/>
    </source>
</evidence>
<keyword evidence="3" id="KW-1185">Reference proteome</keyword>
<dbReference type="SUPFAM" id="SSF47413">
    <property type="entry name" value="lambda repressor-like DNA-binding domains"/>
    <property type="match status" value="1"/>
</dbReference>
<gene>
    <name evidence="2" type="ORF">ACFQMN_07540</name>
</gene>
<name>A0ABW2K3W4_9BACI</name>
<dbReference type="Gene3D" id="1.10.260.40">
    <property type="entry name" value="lambda repressor-like DNA-binding domains"/>
    <property type="match status" value="1"/>
</dbReference>
<dbReference type="EMBL" id="JBHTBY010000006">
    <property type="protein sequence ID" value="MFC7320731.1"/>
    <property type="molecule type" value="Genomic_DNA"/>
</dbReference>
<dbReference type="CDD" id="cd00093">
    <property type="entry name" value="HTH_XRE"/>
    <property type="match status" value="1"/>
</dbReference>